<organism evidence="2 3">
    <name type="scientific">Henriciella barbarensis</name>
    <dbReference type="NCBI Taxonomy" id="86342"/>
    <lineage>
        <taxon>Bacteria</taxon>
        <taxon>Pseudomonadati</taxon>
        <taxon>Pseudomonadota</taxon>
        <taxon>Alphaproteobacteria</taxon>
        <taxon>Hyphomonadales</taxon>
        <taxon>Hyphomonadaceae</taxon>
        <taxon>Henriciella</taxon>
    </lineage>
</organism>
<comment type="caution">
    <text evidence="2">The sequence shown here is derived from an EMBL/GenBank/DDBJ whole genome shotgun (WGS) entry which is preliminary data.</text>
</comment>
<feature type="signal peptide" evidence="1">
    <location>
        <begin position="1"/>
        <end position="19"/>
    </location>
</feature>
<dbReference type="RefSeq" id="WP_119378753.1">
    <property type="nucleotide sequence ID" value="NZ_QWGB01000005.1"/>
</dbReference>
<evidence type="ECO:0000313" key="2">
    <source>
        <dbReference type="EMBL" id="RIJ23564.1"/>
    </source>
</evidence>
<dbReference type="Proteomes" id="UP000265431">
    <property type="component" value="Unassembled WGS sequence"/>
</dbReference>
<evidence type="ECO:0000256" key="1">
    <source>
        <dbReference type="SAM" id="SignalP"/>
    </source>
</evidence>
<dbReference type="AlphaFoldDB" id="A0A399QZB4"/>
<dbReference type="OrthoDB" id="7631120at2"/>
<reference evidence="2 3" key="1">
    <citation type="submission" date="2018-08" db="EMBL/GenBank/DDBJ databases">
        <title>Henriciella mobilis sp. nov., isolated from seawater.</title>
        <authorList>
            <person name="Cheng H."/>
            <person name="Wu Y.-H."/>
            <person name="Xu X.-W."/>
            <person name="Guo L.-L."/>
        </authorList>
    </citation>
    <scope>NUCLEOTIDE SEQUENCE [LARGE SCALE GENOMIC DNA]</scope>
    <source>
        <strain evidence="2 3">CCUG66934</strain>
    </source>
</reference>
<gene>
    <name evidence="2" type="ORF">D1224_04680</name>
</gene>
<keyword evidence="1" id="KW-0732">Signal</keyword>
<protein>
    <submittedName>
        <fullName evidence="2">Uncharacterized protein</fullName>
    </submittedName>
</protein>
<feature type="chain" id="PRO_5017382398" evidence="1">
    <location>
        <begin position="20"/>
        <end position="119"/>
    </location>
</feature>
<evidence type="ECO:0000313" key="3">
    <source>
        <dbReference type="Proteomes" id="UP000265431"/>
    </source>
</evidence>
<keyword evidence="3" id="KW-1185">Reference proteome</keyword>
<dbReference type="PROSITE" id="PS51257">
    <property type="entry name" value="PROKAR_LIPOPROTEIN"/>
    <property type="match status" value="1"/>
</dbReference>
<proteinExistence type="predicted"/>
<sequence>MKALFLAPLALFAVSGCLAASVAGATVGAIGSGVELAGKTVYYTGKGAVGLVSGGNGVPVTVADDIGDIERGRLKLTIRFRDRGDMYVSDRIIPARALEDELDTLSERDDVVDVYVDRP</sequence>
<accession>A0A399QZB4</accession>
<dbReference type="EMBL" id="QWGB01000005">
    <property type="protein sequence ID" value="RIJ23564.1"/>
    <property type="molecule type" value="Genomic_DNA"/>
</dbReference>
<name>A0A399QZB4_9PROT</name>